<feature type="domain" description="GGDEF" evidence="1">
    <location>
        <begin position="460"/>
        <end position="587"/>
    </location>
</feature>
<accession>A0A1H9SHW2</accession>
<dbReference type="FunFam" id="3.30.70.270:FF:000001">
    <property type="entry name" value="Diguanylate cyclase domain protein"/>
    <property type="match status" value="1"/>
</dbReference>
<dbReference type="SMART" id="SM00267">
    <property type="entry name" value="GGDEF"/>
    <property type="match status" value="1"/>
</dbReference>
<dbReference type="Pfam" id="PF08495">
    <property type="entry name" value="FIST"/>
    <property type="match status" value="1"/>
</dbReference>
<evidence type="ECO:0000313" key="3">
    <source>
        <dbReference type="Proteomes" id="UP000182584"/>
    </source>
</evidence>
<dbReference type="InterPro" id="IPR043128">
    <property type="entry name" value="Rev_trsase/Diguanyl_cyclase"/>
</dbReference>
<dbReference type="Gene3D" id="3.30.70.270">
    <property type="match status" value="1"/>
</dbReference>
<dbReference type="PANTHER" id="PTHR45138">
    <property type="entry name" value="REGULATORY COMPONENTS OF SENSORY TRANSDUCTION SYSTEM"/>
    <property type="match status" value="1"/>
</dbReference>
<dbReference type="Proteomes" id="UP000182584">
    <property type="component" value="Unassembled WGS sequence"/>
</dbReference>
<dbReference type="SUPFAM" id="SSF55073">
    <property type="entry name" value="Nucleotide cyclase"/>
    <property type="match status" value="1"/>
</dbReference>
<reference evidence="2 3" key="1">
    <citation type="submission" date="2016-10" db="EMBL/GenBank/DDBJ databases">
        <authorList>
            <person name="de Groot N.N."/>
        </authorList>
    </citation>
    <scope>NUCLEOTIDE SEQUENCE [LARGE SCALE GENOMIC DNA]</scope>
    <source>
        <strain evidence="2 3">AR40</strain>
    </source>
</reference>
<dbReference type="InterPro" id="IPR000160">
    <property type="entry name" value="GGDEF_dom"/>
</dbReference>
<dbReference type="InterPro" id="IPR050469">
    <property type="entry name" value="Diguanylate_Cyclase"/>
</dbReference>
<dbReference type="GO" id="GO:0052621">
    <property type="term" value="F:diguanylate cyclase activity"/>
    <property type="evidence" value="ECO:0007669"/>
    <property type="project" value="TreeGrafter"/>
</dbReference>
<dbReference type="Pfam" id="PF00990">
    <property type="entry name" value="GGDEF"/>
    <property type="match status" value="1"/>
</dbReference>
<dbReference type="OrthoDB" id="9807794at2"/>
<dbReference type="EMBL" id="FOGJ01000012">
    <property type="protein sequence ID" value="SER83809.1"/>
    <property type="molecule type" value="Genomic_DNA"/>
</dbReference>
<dbReference type="AlphaFoldDB" id="A0A1H9SHW2"/>
<dbReference type="InterPro" id="IPR013702">
    <property type="entry name" value="FIST_domain_N"/>
</dbReference>
<proteinExistence type="predicted"/>
<dbReference type="SMART" id="SM00897">
    <property type="entry name" value="FIST"/>
    <property type="match status" value="1"/>
</dbReference>
<dbReference type="NCBIfam" id="TIGR00254">
    <property type="entry name" value="GGDEF"/>
    <property type="match status" value="1"/>
</dbReference>
<dbReference type="InterPro" id="IPR029787">
    <property type="entry name" value="Nucleotide_cyclase"/>
</dbReference>
<dbReference type="eggNOG" id="COG3287">
    <property type="taxonomic scope" value="Bacteria"/>
</dbReference>
<sequence>MKQYRYILNKKISLDQMINEIRELPEYKNGYKALLQVVEQDCDPVPIQRDLDVLKKGLPNVTIVGMTSHGALSKTTHSIRYTVCSILFFEKSDFEVTVYDCHDQTPKEAGKDYKGVLRGYKSPKAVLMMSSDFSLCPEPFIDCINELEFEIIVFGALAGTKRMGDDKSLIYVDDKIYDRAILAVAFCGDELHFAYDYNLGFKSLGKELVVTKSDDVGVVYEIDNKPAFDIYSQHLGVEMNDYFFENTSSFPFMLRENGHYLARVALDYQKENGALEFAVQIPEGSSVSLGYATDRYLLEESYYNAKRMFGFHPQAIMIYACMSRRMLMGDDPAELEFDLYENIYPGATWAHGYGEILHANGLRGFLNASLVAVGIREGEISEEDKAKEYKDIDFPKEYFGGFKPLSERLVKFLETTTLDLRYAIDQLFKVASLDELTQIYNRRAINHFLQQHIDRFGAEGEVMVLLVDIDHFKHVNDTYGHDVGDLILKNGVDRVKSIVTQKDIIGRWGGEEFVMISPYSSKDKAIQTAEMIRKGVADIDFEVAGHITVSGGVTLLRPEDTIDTVFKRIDNALYEAKETGRNKMVFR</sequence>
<name>A0A1H9SHW2_BUTFI</name>
<evidence type="ECO:0000259" key="1">
    <source>
        <dbReference type="PROSITE" id="PS50887"/>
    </source>
</evidence>
<dbReference type="CDD" id="cd01949">
    <property type="entry name" value="GGDEF"/>
    <property type="match status" value="1"/>
</dbReference>
<organism evidence="2 3">
    <name type="scientific">Butyrivibrio fibrisolvens</name>
    <dbReference type="NCBI Taxonomy" id="831"/>
    <lineage>
        <taxon>Bacteria</taxon>
        <taxon>Bacillati</taxon>
        <taxon>Bacillota</taxon>
        <taxon>Clostridia</taxon>
        <taxon>Lachnospirales</taxon>
        <taxon>Lachnospiraceae</taxon>
        <taxon>Butyrivibrio</taxon>
    </lineage>
</organism>
<dbReference type="PROSITE" id="PS50887">
    <property type="entry name" value="GGDEF"/>
    <property type="match status" value="1"/>
</dbReference>
<dbReference type="eggNOG" id="COG3706">
    <property type="taxonomic scope" value="Bacteria"/>
</dbReference>
<evidence type="ECO:0000313" key="2">
    <source>
        <dbReference type="EMBL" id="SER83809.1"/>
    </source>
</evidence>
<dbReference type="SMART" id="SM01204">
    <property type="entry name" value="FIST_C"/>
    <property type="match status" value="1"/>
</dbReference>
<gene>
    <name evidence="2" type="ORF">SAMN04487884_11227</name>
</gene>
<dbReference type="InterPro" id="IPR019494">
    <property type="entry name" value="FIST_C"/>
</dbReference>
<dbReference type="RefSeq" id="WP_074756138.1">
    <property type="nucleotide sequence ID" value="NZ_FOGJ01000012.1"/>
</dbReference>
<dbReference type="Pfam" id="PF10442">
    <property type="entry name" value="FIST_C"/>
    <property type="match status" value="1"/>
</dbReference>
<dbReference type="PANTHER" id="PTHR45138:SF9">
    <property type="entry name" value="DIGUANYLATE CYCLASE DGCM-RELATED"/>
    <property type="match status" value="1"/>
</dbReference>
<protein>
    <submittedName>
        <fullName evidence="2">Diguanylate cyclase (GGDEF) domain-containing protein</fullName>
    </submittedName>
</protein>